<protein>
    <submittedName>
        <fullName evidence="7">Leucyl aminopeptidase, peptidase M17</fullName>
    </submittedName>
</protein>
<evidence type="ECO:0000256" key="3">
    <source>
        <dbReference type="ARBA" id="ARBA00022670"/>
    </source>
</evidence>
<keyword evidence="3" id="KW-0645">Protease</keyword>
<evidence type="ECO:0000256" key="5">
    <source>
        <dbReference type="ARBA" id="ARBA00023211"/>
    </source>
</evidence>
<evidence type="ECO:0000256" key="2">
    <source>
        <dbReference type="ARBA" id="ARBA00022438"/>
    </source>
</evidence>
<dbReference type="PANTHER" id="PTHR11963:SF23">
    <property type="entry name" value="CYTOSOL AMINOPEPTIDASE"/>
    <property type="match status" value="1"/>
</dbReference>
<evidence type="ECO:0000259" key="6">
    <source>
        <dbReference type="PROSITE" id="PS00631"/>
    </source>
</evidence>
<dbReference type="Gene3D" id="3.40.630.10">
    <property type="entry name" value="Zn peptidases"/>
    <property type="match status" value="1"/>
</dbReference>
<name>F4MMI7_9BACT</name>
<dbReference type="GO" id="GO:0070006">
    <property type="term" value="F:metalloaminopeptidase activity"/>
    <property type="evidence" value="ECO:0007669"/>
    <property type="project" value="InterPro"/>
</dbReference>
<accession>F4MMI7</accession>
<dbReference type="Pfam" id="PF00883">
    <property type="entry name" value="Peptidase_M17"/>
    <property type="match status" value="1"/>
</dbReference>
<keyword evidence="4" id="KW-0378">Hydrolase</keyword>
<dbReference type="GO" id="GO:0005737">
    <property type="term" value="C:cytoplasm"/>
    <property type="evidence" value="ECO:0007669"/>
    <property type="project" value="InterPro"/>
</dbReference>
<reference evidence="7" key="2">
    <citation type="journal article" date="2012" name="Environ. Microbiol.">
        <title>Genomic content of uncultured Bacteroidetes from contrasting oceanic provinces in the North Atlantic Ocean.</title>
        <authorList>
            <person name="Gomez-Pereira P.R."/>
            <person name="Schuler M."/>
            <person name="Fuchs B.M."/>
            <person name="Bennke C."/>
            <person name="Teeling H."/>
            <person name="Waldmann J."/>
            <person name="Richter M."/>
            <person name="Barbe V."/>
            <person name="Bataille E."/>
            <person name="Glockner F.O."/>
            <person name="Amann R."/>
        </authorList>
    </citation>
    <scope>NUCLEOTIDE SEQUENCE</scope>
</reference>
<organism evidence="7">
    <name type="scientific">uncultured Sphingobacteriia bacterium</name>
    <dbReference type="NCBI Taxonomy" id="246143"/>
    <lineage>
        <taxon>Bacteria</taxon>
        <taxon>Pseudomonadati</taxon>
        <taxon>Bacteroidota</taxon>
        <taxon>Sphingobacteriia</taxon>
        <taxon>environmental samples</taxon>
    </lineage>
</organism>
<keyword evidence="2 7" id="KW-0031">Aminopeptidase</keyword>
<dbReference type="PANTHER" id="PTHR11963">
    <property type="entry name" value="LEUCINE AMINOPEPTIDASE-RELATED"/>
    <property type="match status" value="1"/>
</dbReference>
<comment type="similarity">
    <text evidence="1">Belongs to the peptidase M17 family.</text>
</comment>
<evidence type="ECO:0000313" key="7">
    <source>
        <dbReference type="EMBL" id="CBL87350.1"/>
    </source>
</evidence>
<keyword evidence="5" id="KW-0464">Manganese</keyword>
<dbReference type="InterPro" id="IPR011356">
    <property type="entry name" value="Leucine_aapep/pepB"/>
</dbReference>
<dbReference type="EMBL" id="FQ032818">
    <property type="protein sequence ID" value="CBL87350.1"/>
    <property type="molecule type" value="Genomic_DNA"/>
</dbReference>
<dbReference type="PRINTS" id="PR00481">
    <property type="entry name" value="LAMNOPPTDASE"/>
</dbReference>
<feature type="domain" description="Cytosol aminopeptidase" evidence="6">
    <location>
        <begin position="326"/>
        <end position="333"/>
    </location>
</feature>
<dbReference type="SUPFAM" id="SSF53187">
    <property type="entry name" value="Zn-dependent exopeptidases"/>
    <property type="match status" value="1"/>
</dbReference>
<sequence length="477" mass="51818">MPLIQTLNGENFQVHVVLFQTNDDLQHLGFGKKIVQRIEEADSSRSLYRFFSASDAMPSKDGLDPSTECIAVRLDEDDEKNRLKGFRLVQELLRDKIQAVFIESNLDASADYAFLEGLSLSCHKPERLGGSKPSSAHWTVGYRGNVSNEALETLDILCESNFIARDLVNLPQNFLNPTSYGKRVKELGSELGFEVKLHDKAAIESMKMGGVLAVNRGSIEPPVFIEMHYCASSSKNKKPIVLVGKGVTYDTGGLSLKPTKNSMDFMKADMAGSAAVVGTLCALARQKADCHVIGLVAATDNRPGGDAYAPGDVITMMDGTTVEVLNTDAEGRLTLADALHYAKQFEPKLVIDLATLTGSAVAALGGEAAALMTSCDQEVTATLMESANAVDERLVEFPLWACYGTSLKSDIADQKNVGSREAGLIIAGKFLEKYIEYPWMHIDIAGPSFNHQTKNYRGKGGSGYGVRLLLEFLKSWG</sequence>
<dbReference type="GO" id="GO:0006508">
    <property type="term" value="P:proteolysis"/>
    <property type="evidence" value="ECO:0007669"/>
    <property type="project" value="UniProtKB-KW"/>
</dbReference>
<gene>
    <name evidence="7" type="ORF">S18_1049_0031</name>
</gene>
<dbReference type="GO" id="GO:0030145">
    <property type="term" value="F:manganese ion binding"/>
    <property type="evidence" value="ECO:0007669"/>
    <property type="project" value="InterPro"/>
</dbReference>
<evidence type="ECO:0000256" key="4">
    <source>
        <dbReference type="ARBA" id="ARBA00022801"/>
    </source>
</evidence>
<proteinExistence type="inferred from homology"/>
<dbReference type="InterPro" id="IPR000819">
    <property type="entry name" value="Peptidase_M17_C"/>
</dbReference>
<evidence type="ECO:0000256" key="1">
    <source>
        <dbReference type="ARBA" id="ARBA00009528"/>
    </source>
</evidence>
<dbReference type="CDD" id="cd00433">
    <property type="entry name" value="Peptidase_M17"/>
    <property type="match status" value="1"/>
</dbReference>
<reference evidence="7" key="1">
    <citation type="submission" date="2010-05" db="EMBL/GenBank/DDBJ databases">
        <authorList>
            <person name="Genoscope - CEA"/>
        </authorList>
    </citation>
    <scope>NUCLEOTIDE SEQUENCE</scope>
</reference>
<dbReference type="AlphaFoldDB" id="F4MMI7"/>
<dbReference type="PROSITE" id="PS00631">
    <property type="entry name" value="CYTOSOL_AP"/>
    <property type="match status" value="1"/>
</dbReference>